<accession>A0ABW7R2Z4</accession>
<keyword evidence="2" id="KW-1185">Reference proteome</keyword>
<dbReference type="RefSeq" id="WP_397718623.1">
    <property type="nucleotide sequence ID" value="NZ_JBIRGN010000013.1"/>
</dbReference>
<proteinExistence type="predicted"/>
<protein>
    <recommendedName>
        <fullName evidence="3">Knr4/Smi1-like domain-containing protein</fullName>
    </recommendedName>
</protein>
<dbReference type="EMBL" id="JBIRGQ010000013">
    <property type="protein sequence ID" value="MFH8551620.1"/>
    <property type="molecule type" value="Genomic_DNA"/>
</dbReference>
<evidence type="ECO:0000313" key="1">
    <source>
        <dbReference type="EMBL" id="MFH8551620.1"/>
    </source>
</evidence>
<sequence length="213" mass="23020">MHTDIQPVQAAWARIEQWLAEYAPLSRRSLLPPASEGEIGAADAELRRQLGFGLPGELVALWRLCGGVEHLVIEEDEQGEVGSGAFLPGGIILPPGQAVGLRLPGVGRKDGWGGLAAVPWLTRDEAGPESGHWVSDDGMGSWDLTEPPEGPAQFPSMAGYFDEMFGTLTEGPADRMGPDVPGLVWGCLIWDDPTRQQPFRTLDEASAHWRPVH</sequence>
<gene>
    <name evidence="1" type="ORF">ACH4F9_42245</name>
</gene>
<evidence type="ECO:0008006" key="3">
    <source>
        <dbReference type="Google" id="ProtNLM"/>
    </source>
</evidence>
<name>A0ABW7R2Z4_9ACTN</name>
<evidence type="ECO:0000313" key="2">
    <source>
        <dbReference type="Proteomes" id="UP001610818"/>
    </source>
</evidence>
<reference evidence="1 2" key="1">
    <citation type="submission" date="2024-10" db="EMBL/GenBank/DDBJ databases">
        <title>The Natural Products Discovery Center: Release of the First 8490 Sequenced Strains for Exploring Actinobacteria Biosynthetic Diversity.</title>
        <authorList>
            <person name="Kalkreuter E."/>
            <person name="Kautsar S.A."/>
            <person name="Yang D."/>
            <person name="Bader C.D."/>
            <person name="Teijaro C.N."/>
            <person name="Fluegel L."/>
            <person name="Davis C.M."/>
            <person name="Simpson J.R."/>
            <person name="Lauterbach L."/>
            <person name="Steele A.D."/>
            <person name="Gui C."/>
            <person name="Meng S."/>
            <person name="Li G."/>
            <person name="Viehrig K."/>
            <person name="Ye F."/>
            <person name="Su P."/>
            <person name="Kiefer A.F."/>
            <person name="Nichols A."/>
            <person name="Cepeda A.J."/>
            <person name="Yan W."/>
            <person name="Fan B."/>
            <person name="Jiang Y."/>
            <person name="Adhikari A."/>
            <person name="Zheng C.-J."/>
            <person name="Schuster L."/>
            <person name="Cowan T.M."/>
            <person name="Smanski M.J."/>
            <person name="Chevrette M.G."/>
            <person name="De Carvalho L.P.S."/>
            <person name="Shen B."/>
        </authorList>
    </citation>
    <scope>NUCLEOTIDE SEQUENCE [LARGE SCALE GENOMIC DNA]</scope>
    <source>
        <strain evidence="1 2">NPDC017990</strain>
    </source>
</reference>
<organism evidence="1 2">
    <name type="scientific">Streptomyces longisporoflavus</name>
    <dbReference type="NCBI Taxonomy" id="28044"/>
    <lineage>
        <taxon>Bacteria</taxon>
        <taxon>Bacillati</taxon>
        <taxon>Actinomycetota</taxon>
        <taxon>Actinomycetes</taxon>
        <taxon>Kitasatosporales</taxon>
        <taxon>Streptomycetaceae</taxon>
        <taxon>Streptomyces</taxon>
    </lineage>
</organism>
<dbReference type="Proteomes" id="UP001610818">
    <property type="component" value="Unassembled WGS sequence"/>
</dbReference>
<comment type="caution">
    <text evidence="1">The sequence shown here is derived from an EMBL/GenBank/DDBJ whole genome shotgun (WGS) entry which is preliminary data.</text>
</comment>